<evidence type="ECO:0000313" key="2">
    <source>
        <dbReference type="Proteomes" id="UP000270296"/>
    </source>
</evidence>
<accession>A0A183IRY4</accession>
<evidence type="ECO:0000313" key="3">
    <source>
        <dbReference type="WBParaSite" id="SBAD_0000662801-mRNA-1"/>
    </source>
</evidence>
<protein>
    <submittedName>
        <fullName evidence="1 3">Uncharacterized protein</fullName>
    </submittedName>
</protein>
<reference evidence="1 2" key="2">
    <citation type="submission" date="2018-11" db="EMBL/GenBank/DDBJ databases">
        <authorList>
            <consortium name="Pathogen Informatics"/>
        </authorList>
    </citation>
    <scope>NUCLEOTIDE SEQUENCE [LARGE SCALE GENOMIC DNA]</scope>
</reference>
<dbReference type="AlphaFoldDB" id="A0A183IRY4"/>
<dbReference type="EMBL" id="UZAM01009703">
    <property type="protein sequence ID" value="VDP09889.1"/>
    <property type="molecule type" value="Genomic_DNA"/>
</dbReference>
<sequence length="98" mass="11308">MHDRLFAARSRSDSDLGLAVVYSVLQVFLTPRLKKQLCLRFQNLRCSNFVLKAIRKRSTVRLRFILNTVVSFKLQVSYRPPPNLSDSFDRHALRNGGS</sequence>
<organism evidence="3">
    <name type="scientific">Soboliphyme baturini</name>
    <dbReference type="NCBI Taxonomy" id="241478"/>
    <lineage>
        <taxon>Eukaryota</taxon>
        <taxon>Metazoa</taxon>
        <taxon>Ecdysozoa</taxon>
        <taxon>Nematoda</taxon>
        <taxon>Enoplea</taxon>
        <taxon>Dorylaimia</taxon>
        <taxon>Dioctophymatida</taxon>
        <taxon>Dioctophymatoidea</taxon>
        <taxon>Soboliphymatidae</taxon>
        <taxon>Soboliphyme</taxon>
    </lineage>
</organism>
<dbReference type="Proteomes" id="UP000270296">
    <property type="component" value="Unassembled WGS sequence"/>
</dbReference>
<gene>
    <name evidence="1" type="ORF">SBAD_LOCUS6381</name>
</gene>
<dbReference type="WBParaSite" id="SBAD_0000662801-mRNA-1">
    <property type="protein sequence ID" value="SBAD_0000662801-mRNA-1"/>
    <property type="gene ID" value="SBAD_0000662801"/>
</dbReference>
<keyword evidence="2" id="KW-1185">Reference proteome</keyword>
<proteinExistence type="predicted"/>
<reference evidence="3" key="1">
    <citation type="submission" date="2016-06" db="UniProtKB">
        <authorList>
            <consortium name="WormBaseParasite"/>
        </authorList>
    </citation>
    <scope>IDENTIFICATION</scope>
</reference>
<name>A0A183IRY4_9BILA</name>
<evidence type="ECO:0000313" key="1">
    <source>
        <dbReference type="EMBL" id="VDP09889.1"/>
    </source>
</evidence>